<keyword evidence="2" id="KW-0119">Carbohydrate metabolism</keyword>
<evidence type="ECO:0000256" key="2">
    <source>
        <dbReference type="ARBA" id="ARBA00022526"/>
    </source>
</evidence>
<gene>
    <name evidence="4" type="ORF">J3U88_22500</name>
</gene>
<protein>
    <submittedName>
        <fullName evidence="4">Beta-propeller fold lactonase family protein</fullName>
    </submittedName>
</protein>
<accession>A0A8J7U6A9</accession>
<dbReference type="SUPFAM" id="SSF82171">
    <property type="entry name" value="DPP6 N-terminal domain-like"/>
    <property type="match status" value="1"/>
</dbReference>
<dbReference type="PANTHER" id="PTHR30344">
    <property type="entry name" value="6-PHOSPHOGLUCONOLACTONASE-RELATED"/>
    <property type="match status" value="1"/>
</dbReference>
<evidence type="ECO:0000313" key="4">
    <source>
        <dbReference type="EMBL" id="MBO1321268.1"/>
    </source>
</evidence>
<dbReference type="AlphaFoldDB" id="A0A8J7U6A9"/>
<feature type="chain" id="PRO_5035259981" evidence="3">
    <location>
        <begin position="22"/>
        <end position="743"/>
    </location>
</feature>
<keyword evidence="5" id="KW-1185">Reference proteome</keyword>
<dbReference type="EMBL" id="JAFREP010000023">
    <property type="protein sequence ID" value="MBO1321268.1"/>
    <property type="molecule type" value="Genomic_DNA"/>
</dbReference>
<dbReference type="InterPro" id="IPR019405">
    <property type="entry name" value="Lactonase_7-beta_prop"/>
</dbReference>
<organism evidence="4 5">
    <name type="scientific">Acanthopleuribacter pedis</name>
    <dbReference type="NCBI Taxonomy" id="442870"/>
    <lineage>
        <taxon>Bacteria</taxon>
        <taxon>Pseudomonadati</taxon>
        <taxon>Acidobacteriota</taxon>
        <taxon>Holophagae</taxon>
        <taxon>Acanthopleuribacterales</taxon>
        <taxon>Acanthopleuribacteraceae</taxon>
        <taxon>Acanthopleuribacter</taxon>
    </lineage>
</organism>
<dbReference type="Pfam" id="PF10282">
    <property type="entry name" value="Lactonase"/>
    <property type="match status" value="1"/>
</dbReference>
<name>A0A8J7U6A9_9BACT</name>
<evidence type="ECO:0000256" key="1">
    <source>
        <dbReference type="ARBA" id="ARBA00005564"/>
    </source>
</evidence>
<dbReference type="InterPro" id="IPR015943">
    <property type="entry name" value="WD40/YVTN_repeat-like_dom_sf"/>
</dbReference>
<feature type="signal peptide" evidence="3">
    <location>
        <begin position="1"/>
        <end position="21"/>
    </location>
</feature>
<dbReference type="InterPro" id="IPR050282">
    <property type="entry name" value="Cycloisomerase_2"/>
</dbReference>
<evidence type="ECO:0000256" key="3">
    <source>
        <dbReference type="SAM" id="SignalP"/>
    </source>
</evidence>
<reference evidence="4" key="1">
    <citation type="submission" date="2021-03" db="EMBL/GenBank/DDBJ databases">
        <authorList>
            <person name="Wang G."/>
        </authorList>
    </citation>
    <scope>NUCLEOTIDE SEQUENCE</scope>
    <source>
        <strain evidence="4">KCTC 12899</strain>
    </source>
</reference>
<dbReference type="RefSeq" id="WP_207861243.1">
    <property type="nucleotide sequence ID" value="NZ_JAFREP010000023.1"/>
</dbReference>
<dbReference type="GO" id="GO:0017057">
    <property type="term" value="F:6-phosphogluconolactonase activity"/>
    <property type="evidence" value="ECO:0007669"/>
    <property type="project" value="TreeGrafter"/>
</dbReference>
<sequence length="743" mass="84009">MFLTRLLLLLPLLAGTLSADYQPVADWLQRQDGAFLRGVTSVQTDRAEQYLYVLGKGDMSDFPGINVFTLPASGPPHLVQALSGRLDARGLADARRLVISPDDRHLYVLKRDANRQNGIGVFTRDSNNGEIEAAHFGPGYDHGIFVFNDRGDRVFTRENGRLLVLERDLDSGRLSPLYSYPTTAETPFAWTDITHAQWLPEQQMLLVYSPLDTDLALIQFNEDGEKTGVRAMRVDPNFLIVGHDLTHCEFSRDGRTILLAGQPRRLIYQLYLDLDRGAIIDFRATDLGPFDHWGGEYWDRYTHTAFHEDLGLLLLFKKMDAKPDVVEIGFPFAPNEPRAHMGFARRGYFQVDFFLRDGRFVTFPDLGMIDILNQRAPGAAYEVVQRYDQTEQDRIVYGPWDLAIAPNGIDVYIATMDSGLYHARQNPETGALTDKNHITCPFSDEAGGTMDHFFQQLELTDDGRFLYVQNQRAIRVLQRHTERGDLALIQRVELPFEREAEYFEVMAFTLTADQRWLLAFDSRGRIVAYRRDPESGRLTHDQNLDPGFDTMTPIFDASSFALTDNNTLFVSYSTGEVVLFTEEGEAGWTKTGTITAWPSPVQGNDLHALDFDAQRGQLWLRDFEQCHVFDWNATRQTLTHVDSFRFVDSDMNPIAPIGSLLFDENRVFFGSLETPSVFVLEQAAGRRTLIQRIDDSPNAIDFLRGIRALAVNPVGGQVLVGAEESRRVTVLAPTNGDPSETEE</sequence>
<dbReference type="Proteomes" id="UP000664417">
    <property type="component" value="Unassembled WGS sequence"/>
</dbReference>
<keyword evidence="2" id="KW-0313">Glucose metabolism</keyword>
<proteinExistence type="inferred from homology"/>
<comment type="similarity">
    <text evidence="1">Belongs to the cycloisomerase 2 family.</text>
</comment>
<evidence type="ECO:0000313" key="5">
    <source>
        <dbReference type="Proteomes" id="UP000664417"/>
    </source>
</evidence>
<dbReference type="Gene3D" id="2.130.10.10">
    <property type="entry name" value="YVTN repeat-like/Quinoprotein amine dehydrogenase"/>
    <property type="match status" value="2"/>
</dbReference>
<dbReference type="GO" id="GO:0006006">
    <property type="term" value="P:glucose metabolic process"/>
    <property type="evidence" value="ECO:0007669"/>
    <property type="project" value="UniProtKB-KW"/>
</dbReference>
<dbReference type="SUPFAM" id="SSF75011">
    <property type="entry name" value="3-carboxy-cis,cis-mucoante lactonizing enzyme"/>
    <property type="match status" value="1"/>
</dbReference>
<dbReference type="PANTHER" id="PTHR30344:SF1">
    <property type="entry name" value="6-PHOSPHOGLUCONOLACTONASE"/>
    <property type="match status" value="1"/>
</dbReference>
<keyword evidence="3" id="KW-0732">Signal</keyword>
<comment type="caution">
    <text evidence="4">The sequence shown here is derived from an EMBL/GenBank/DDBJ whole genome shotgun (WGS) entry which is preliminary data.</text>
</comment>